<comment type="caution">
    <text evidence="2">The sequence shown here is derived from an EMBL/GenBank/DDBJ whole genome shotgun (WGS) entry which is preliminary data.</text>
</comment>
<gene>
    <name evidence="2" type="ORF">FTOL_01519</name>
</gene>
<keyword evidence="3" id="KW-1185">Reference proteome</keyword>
<evidence type="ECO:0000256" key="1">
    <source>
        <dbReference type="SAM" id="MobiDB-lite"/>
    </source>
</evidence>
<organism evidence="2 3">
    <name type="scientific">Fusarium torulosum</name>
    <dbReference type="NCBI Taxonomy" id="33205"/>
    <lineage>
        <taxon>Eukaryota</taxon>
        <taxon>Fungi</taxon>
        <taxon>Dikarya</taxon>
        <taxon>Ascomycota</taxon>
        <taxon>Pezizomycotina</taxon>
        <taxon>Sordariomycetes</taxon>
        <taxon>Hypocreomycetidae</taxon>
        <taxon>Hypocreales</taxon>
        <taxon>Nectriaceae</taxon>
        <taxon>Fusarium</taxon>
    </lineage>
</organism>
<reference evidence="2" key="1">
    <citation type="submission" date="2018-03" db="EMBL/GenBank/DDBJ databases">
        <authorList>
            <person name="Guldener U."/>
        </authorList>
    </citation>
    <scope>NUCLEOTIDE SEQUENCE</scope>
</reference>
<protein>
    <submittedName>
        <fullName evidence="2">Uncharacterized protein</fullName>
    </submittedName>
</protein>
<dbReference type="EMBL" id="ONZP01000046">
    <property type="protein sequence ID" value="SPJ71791.1"/>
    <property type="molecule type" value="Genomic_DNA"/>
</dbReference>
<evidence type="ECO:0000313" key="2">
    <source>
        <dbReference type="EMBL" id="SPJ71791.1"/>
    </source>
</evidence>
<dbReference type="AlphaFoldDB" id="A0AAE8SDU1"/>
<accession>A0AAE8SDU1</accession>
<name>A0AAE8SDU1_9HYPO</name>
<proteinExistence type="predicted"/>
<sequence length="276" mass="30849">MTDTRQAAKRTSKVREEIDTSLRQFREKLEDVESVVAVYTNDNEIVAAALNVLVSILQTIEDIIAYYWANKGLDKLKQLQLDHIKLTEEQSRLADAQSRIKESGRKMVIEQQGLASGLDTEASVDERNAAANELHAAANIANATISAVALNAFERLAQEHLAAKGGALRLYTHLIATNARLLSELEAERSRSRDHSPPGPPRMSQPQLLRLMNLDMDFDISNAEDIDMDVISDSADIVNRHDQGWAEQLVSDCPLRFLRHYAATTRQKCILGRNAY</sequence>
<feature type="compositionally biased region" description="Basic and acidic residues" evidence="1">
    <location>
        <begin position="186"/>
        <end position="196"/>
    </location>
</feature>
<feature type="region of interest" description="Disordered" evidence="1">
    <location>
        <begin position="186"/>
        <end position="205"/>
    </location>
</feature>
<dbReference type="Proteomes" id="UP001187734">
    <property type="component" value="Unassembled WGS sequence"/>
</dbReference>
<evidence type="ECO:0000313" key="3">
    <source>
        <dbReference type="Proteomes" id="UP001187734"/>
    </source>
</evidence>